<feature type="domain" description="DUF397" evidence="2">
    <location>
        <begin position="14"/>
        <end position="65"/>
    </location>
</feature>
<dbReference type="Proteomes" id="UP000516444">
    <property type="component" value="Chromosome"/>
</dbReference>
<dbReference type="RefSeq" id="WP_190853203.1">
    <property type="nucleotide sequence ID" value="NZ_AP023440.1"/>
</dbReference>
<protein>
    <recommendedName>
        <fullName evidence="2">DUF397 domain-containing protein</fullName>
    </recommendedName>
</protein>
<evidence type="ECO:0000313" key="4">
    <source>
        <dbReference type="Proteomes" id="UP000516444"/>
    </source>
</evidence>
<sequence length="67" mass="7142">MKSSPHIPPALTGAAWRASSYSGGQGNCVETATNLPTHTPVRDSKRPAGPTIVFSHDAWRTFLTHLG</sequence>
<dbReference type="EMBL" id="AP023440">
    <property type="protein sequence ID" value="BCL31390.1"/>
    <property type="molecule type" value="Genomic_DNA"/>
</dbReference>
<evidence type="ECO:0000256" key="1">
    <source>
        <dbReference type="SAM" id="MobiDB-lite"/>
    </source>
</evidence>
<feature type="region of interest" description="Disordered" evidence="1">
    <location>
        <begin position="31"/>
        <end position="50"/>
    </location>
</feature>
<evidence type="ECO:0000313" key="3">
    <source>
        <dbReference type="EMBL" id="BCL31390.1"/>
    </source>
</evidence>
<accession>A0A7G1PCK3</accession>
<gene>
    <name evidence="3" type="ORF">GCM10017557_62490</name>
</gene>
<dbReference type="KEGG" id="sgm:GCM10017557_62490"/>
<dbReference type="InterPro" id="IPR007278">
    <property type="entry name" value="DUF397"/>
</dbReference>
<proteinExistence type="predicted"/>
<organism evidence="3 4">
    <name type="scientific">Streptomyces aurantiacus</name>
    <dbReference type="NCBI Taxonomy" id="47760"/>
    <lineage>
        <taxon>Bacteria</taxon>
        <taxon>Bacillati</taxon>
        <taxon>Actinomycetota</taxon>
        <taxon>Actinomycetes</taxon>
        <taxon>Kitasatosporales</taxon>
        <taxon>Streptomycetaceae</taxon>
        <taxon>Streptomyces</taxon>
        <taxon>Streptomyces aurantiacus group</taxon>
    </lineage>
</organism>
<dbReference type="AlphaFoldDB" id="A0A7G1PCK3"/>
<name>A0A7G1PCK3_9ACTN</name>
<dbReference type="Pfam" id="PF04149">
    <property type="entry name" value="DUF397"/>
    <property type="match status" value="1"/>
</dbReference>
<evidence type="ECO:0000259" key="2">
    <source>
        <dbReference type="Pfam" id="PF04149"/>
    </source>
</evidence>
<reference evidence="3 4" key="1">
    <citation type="journal article" date="2014" name="Int. J. Syst. Evol. Microbiol.">
        <title>Complete genome sequence of Corynebacterium casei LMG S-19264T (=DSM 44701T), isolated from a smear-ripened cheese.</title>
        <authorList>
            <consortium name="US DOE Joint Genome Institute (JGI-PGF)"/>
            <person name="Walter F."/>
            <person name="Albersmeier A."/>
            <person name="Kalinowski J."/>
            <person name="Ruckert C."/>
        </authorList>
    </citation>
    <scope>NUCLEOTIDE SEQUENCE [LARGE SCALE GENOMIC DNA]</scope>
    <source>
        <strain evidence="3 4">JCM 4677</strain>
    </source>
</reference>
<keyword evidence="4" id="KW-1185">Reference proteome</keyword>